<dbReference type="Proteomes" id="UP000016930">
    <property type="component" value="Unassembled WGS sequence"/>
</dbReference>
<gene>
    <name evidence="1" type="ORF">CERSUDRAFT_97350</name>
</gene>
<proteinExistence type="predicted"/>
<evidence type="ECO:0000313" key="2">
    <source>
        <dbReference type="Proteomes" id="UP000016930"/>
    </source>
</evidence>
<reference evidence="1 2" key="1">
    <citation type="journal article" date="2012" name="Proc. Natl. Acad. Sci. U.S.A.">
        <title>Comparative genomics of Ceriporiopsis subvermispora and Phanerochaete chrysosporium provide insight into selective ligninolysis.</title>
        <authorList>
            <person name="Fernandez-Fueyo E."/>
            <person name="Ruiz-Duenas F.J."/>
            <person name="Ferreira P."/>
            <person name="Floudas D."/>
            <person name="Hibbett D.S."/>
            <person name="Canessa P."/>
            <person name="Larrondo L.F."/>
            <person name="James T.Y."/>
            <person name="Seelenfreund D."/>
            <person name="Lobos S."/>
            <person name="Polanco R."/>
            <person name="Tello M."/>
            <person name="Honda Y."/>
            <person name="Watanabe T."/>
            <person name="Watanabe T."/>
            <person name="Ryu J.S."/>
            <person name="Kubicek C.P."/>
            <person name="Schmoll M."/>
            <person name="Gaskell J."/>
            <person name="Hammel K.E."/>
            <person name="St John F.J."/>
            <person name="Vanden Wymelenberg A."/>
            <person name="Sabat G."/>
            <person name="Splinter BonDurant S."/>
            <person name="Syed K."/>
            <person name="Yadav J.S."/>
            <person name="Doddapaneni H."/>
            <person name="Subramanian V."/>
            <person name="Lavin J.L."/>
            <person name="Oguiza J.A."/>
            <person name="Perez G."/>
            <person name="Pisabarro A.G."/>
            <person name="Ramirez L."/>
            <person name="Santoyo F."/>
            <person name="Master E."/>
            <person name="Coutinho P.M."/>
            <person name="Henrissat B."/>
            <person name="Lombard V."/>
            <person name="Magnuson J.K."/>
            <person name="Kuees U."/>
            <person name="Hori C."/>
            <person name="Igarashi K."/>
            <person name="Samejima M."/>
            <person name="Held B.W."/>
            <person name="Barry K.W."/>
            <person name="LaButti K.M."/>
            <person name="Lapidus A."/>
            <person name="Lindquist E.A."/>
            <person name="Lucas S.M."/>
            <person name="Riley R."/>
            <person name="Salamov A.A."/>
            <person name="Hoffmeister D."/>
            <person name="Schwenk D."/>
            <person name="Hadar Y."/>
            <person name="Yarden O."/>
            <person name="de Vries R.P."/>
            <person name="Wiebenga A."/>
            <person name="Stenlid J."/>
            <person name="Eastwood D."/>
            <person name="Grigoriev I.V."/>
            <person name="Berka R.M."/>
            <person name="Blanchette R.A."/>
            <person name="Kersten P."/>
            <person name="Martinez A.T."/>
            <person name="Vicuna R."/>
            <person name="Cullen D."/>
        </authorList>
    </citation>
    <scope>NUCLEOTIDE SEQUENCE [LARGE SCALE GENOMIC DNA]</scope>
    <source>
        <strain evidence="1 2">B</strain>
    </source>
</reference>
<evidence type="ECO:0000313" key="1">
    <source>
        <dbReference type="EMBL" id="EMD34767.1"/>
    </source>
</evidence>
<keyword evidence="2" id="KW-1185">Reference proteome</keyword>
<dbReference type="EMBL" id="KB445802">
    <property type="protein sequence ID" value="EMD34767.1"/>
    <property type="molecule type" value="Genomic_DNA"/>
</dbReference>
<dbReference type="HOGENOM" id="CLU_2978923_0_0_1"/>
<name>M2R8J3_CERS8</name>
<dbReference type="AlphaFoldDB" id="M2R8J3"/>
<sequence>MSSISRISRRNFFEGVAEIRPAAEEMMAVLEMTVQEKALVFGIWAVLTDHLEVVLSLR</sequence>
<organism evidence="1 2">
    <name type="scientific">Ceriporiopsis subvermispora (strain B)</name>
    <name type="common">White-rot fungus</name>
    <name type="synonym">Gelatoporia subvermispora</name>
    <dbReference type="NCBI Taxonomy" id="914234"/>
    <lineage>
        <taxon>Eukaryota</taxon>
        <taxon>Fungi</taxon>
        <taxon>Dikarya</taxon>
        <taxon>Basidiomycota</taxon>
        <taxon>Agaricomycotina</taxon>
        <taxon>Agaricomycetes</taxon>
        <taxon>Polyporales</taxon>
        <taxon>Gelatoporiaceae</taxon>
        <taxon>Gelatoporia</taxon>
    </lineage>
</organism>
<accession>M2R8J3</accession>
<protein>
    <submittedName>
        <fullName evidence="1">Uncharacterized protein</fullName>
    </submittedName>
</protein>